<dbReference type="SUPFAM" id="SSF51182">
    <property type="entry name" value="RmlC-like cupins"/>
    <property type="match status" value="1"/>
</dbReference>
<dbReference type="Pfam" id="PF05899">
    <property type="entry name" value="Cupin_3"/>
    <property type="match status" value="1"/>
</dbReference>
<gene>
    <name evidence="2" type="ORF">F9L06_24385</name>
</gene>
<name>A0A6I0DHP1_BRUAN</name>
<dbReference type="Proteomes" id="UP000441102">
    <property type="component" value="Unassembled WGS sequence"/>
</dbReference>
<accession>A0A6I0DHP1</accession>
<protein>
    <submittedName>
        <fullName evidence="2">Cupin domain-containing protein</fullName>
    </submittedName>
</protein>
<dbReference type="InterPro" id="IPR011051">
    <property type="entry name" value="RmlC_Cupin_sf"/>
</dbReference>
<dbReference type="PANTHER" id="PTHR40943:SF1">
    <property type="entry name" value="CYTOPLASMIC PROTEIN"/>
    <property type="match status" value="1"/>
</dbReference>
<evidence type="ECO:0000259" key="1">
    <source>
        <dbReference type="Pfam" id="PF05899"/>
    </source>
</evidence>
<dbReference type="CDD" id="cd02227">
    <property type="entry name" value="cupin_TM1112-like"/>
    <property type="match status" value="1"/>
</dbReference>
<dbReference type="InterPro" id="IPR014710">
    <property type="entry name" value="RmlC-like_jellyroll"/>
</dbReference>
<dbReference type="AlphaFoldDB" id="A0A6I0DHP1"/>
<reference evidence="2 3" key="1">
    <citation type="submission" date="2019-09" db="EMBL/GenBank/DDBJ databases">
        <title>Taxonomic organization of the family Brucellaceae based on a phylogenomic approach.</title>
        <authorList>
            <person name="Leclercq S."/>
            <person name="Cloeckaert A."/>
            <person name="Zygmunt M.S."/>
        </authorList>
    </citation>
    <scope>NUCLEOTIDE SEQUENCE [LARGE SCALE GENOMIC DNA]</scope>
    <source>
        <strain evidence="2 3">CCUG 34461</strain>
    </source>
</reference>
<evidence type="ECO:0000313" key="2">
    <source>
        <dbReference type="EMBL" id="KAB2790768.1"/>
    </source>
</evidence>
<comment type="caution">
    <text evidence="2">The sequence shown here is derived from an EMBL/GenBank/DDBJ whole genome shotgun (WGS) entry which is preliminary data.</text>
</comment>
<feature type="domain" description="(S)-ureidoglycine aminohydrolase cupin" evidence="1">
    <location>
        <begin position="43"/>
        <end position="112"/>
    </location>
</feature>
<dbReference type="Gene3D" id="2.60.120.10">
    <property type="entry name" value="Jelly Rolls"/>
    <property type="match status" value="1"/>
</dbReference>
<dbReference type="RefSeq" id="WP_151577111.1">
    <property type="nucleotide sequence ID" value="NZ_WBWX01000017.1"/>
</dbReference>
<sequence>MTRNPVTKIGLNAQPKETDSAGWTKVEGNPTMKTWVEYATDGGSTVVGWWEATPGTYLQSSEAWEFVHLMEGRIVLTPDGEDSVEVGPGDAFVVEKGFKGTWKIVEKVRKHFVIRRNQ</sequence>
<evidence type="ECO:0000313" key="3">
    <source>
        <dbReference type="Proteomes" id="UP000441102"/>
    </source>
</evidence>
<dbReference type="PANTHER" id="PTHR40943">
    <property type="entry name" value="CYTOPLASMIC PROTEIN-RELATED"/>
    <property type="match status" value="1"/>
</dbReference>
<dbReference type="EMBL" id="WBWX01000017">
    <property type="protein sequence ID" value="KAB2790768.1"/>
    <property type="molecule type" value="Genomic_DNA"/>
</dbReference>
<dbReference type="InterPro" id="IPR008579">
    <property type="entry name" value="UGlyAH_Cupin_dom"/>
</dbReference>
<organism evidence="2 3">
    <name type="scientific">Brucella anthropi</name>
    <name type="common">Ochrobactrum anthropi</name>
    <dbReference type="NCBI Taxonomy" id="529"/>
    <lineage>
        <taxon>Bacteria</taxon>
        <taxon>Pseudomonadati</taxon>
        <taxon>Pseudomonadota</taxon>
        <taxon>Alphaproteobacteria</taxon>
        <taxon>Hyphomicrobiales</taxon>
        <taxon>Brucellaceae</taxon>
        <taxon>Brucella/Ochrobactrum group</taxon>
        <taxon>Brucella</taxon>
    </lineage>
</organism>
<proteinExistence type="predicted"/>